<name>I7L5T1_9LACO</name>
<keyword evidence="2" id="KW-1185">Reference proteome</keyword>
<comment type="caution">
    <text evidence="1">The sequence shown here is derived from an EMBL/GenBank/DDBJ whole genome shotgun (WGS) entry which is preliminary data.</text>
</comment>
<accession>I7L5T1</accession>
<keyword evidence="1" id="KW-0238">DNA-binding</keyword>
<proteinExistence type="predicted"/>
<evidence type="ECO:0000313" key="2">
    <source>
        <dbReference type="Proteomes" id="UP000009320"/>
    </source>
</evidence>
<dbReference type="RefSeq" id="WP_008470410.1">
    <property type="nucleotide sequence ID" value="NZ_AYZP01000001.1"/>
</dbReference>
<dbReference type="GO" id="GO:0003677">
    <property type="term" value="F:DNA binding"/>
    <property type="evidence" value="ECO:0007669"/>
    <property type="project" value="UniProtKB-KW"/>
</dbReference>
<dbReference type="AlphaFoldDB" id="I7L5T1"/>
<organism evidence="1 2">
    <name type="scientific">Lactobacillus hominis DSM 23910 = CRBIP 24.179</name>
    <dbReference type="NCBI Taxonomy" id="1423758"/>
    <lineage>
        <taxon>Bacteria</taxon>
        <taxon>Bacillati</taxon>
        <taxon>Bacillota</taxon>
        <taxon>Bacilli</taxon>
        <taxon>Lactobacillales</taxon>
        <taxon>Lactobacillaceae</taxon>
        <taxon>Lactobacillus</taxon>
    </lineage>
</organism>
<protein>
    <submittedName>
        <fullName evidence="1">DNA-binding protein</fullName>
    </submittedName>
</protein>
<dbReference type="Proteomes" id="UP000009320">
    <property type="component" value="Unassembled WGS sequence"/>
</dbReference>
<sequence>MKTNKVYLIQADDTLIENAIQNAIIIAPNKKEAVSKFRKELADNEECDQVYDGNFFKCRRLDLTDQHVFIQYGGDTFRFSEVEREEI</sequence>
<gene>
    <name evidence="1" type="ORF">BN55_09315</name>
</gene>
<reference evidence="1 2" key="1">
    <citation type="submission" date="2012-06" db="EMBL/GenBank/DDBJ databases">
        <title>Draft Genome Sequence of Lactobacillus hominis Strain CRBIP 24.179T, isolated from human intestine.</title>
        <authorList>
            <person name="Cousin S."/>
            <person name="Ma L."/>
            <person name="Bizet C."/>
            <person name="Loux V."/>
            <person name="Bouchier C."/>
            <person name="Clermont D."/>
            <person name="Creno S."/>
        </authorList>
    </citation>
    <scope>NUCLEOTIDE SEQUENCE [LARGE SCALE GENOMIC DNA]</scope>
    <source>
        <strain evidence="2">CRBIP 24.179T</strain>
    </source>
</reference>
<dbReference type="EMBL" id="CAKE01000004">
    <property type="protein sequence ID" value="CCI81597.1"/>
    <property type="molecule type" value="Genomic_DNA"/>
</dbReference>
<dbReference type="GeneID" id="82846843"/>
<evidence type="ECO:0000313" key="1">
    <source>
        <dbReference type="EMBL" id="CCI81597.1"/>
    </source>
</evidence>
<dbReference type="OrthoDB" id="9981834at2"/>
<dbReference type="PATRIC" id="fig|1423758.3.peg.47"/>
<dbReference type="STRING" id="1423758.FC41_GL000043"/>